<evidence type="ECO:0000256" key="4">
    <source>
        <dbReference type="ARBA" id="ARBA00060888"/>
    </source>
</evidence>
<dbReference type="PANTHER" id="PTHR43334:SF1">
    <property type="entry name" value="3-HYDROXYPROPIONATE--COA LIGASE [ADP-FORMING]"/>
    <property type="match status" value="1"/>
</dbReference>
<dbReference type="SUPFAM" id="SSF55729">
    <property type="entry name" value="Acyl-CoA N-acyltransferases (Nat)"/>
    <property type="match status" value="1"/>
</dbReference>
<dbReference type="RefSeq" id="WP_145348060.1">
    <property type="nucleotide sequence ID" value="NZ_CP036261.1"/>
</dbReference>
<dbReference type="InterPro" id="IPR011761">
    <property type="entry name" value="ATP-grasp"/>
</dbReference>
<dbReference type="InterPro" id="IPR000182">
    <property type="entry name" value="GNAT_dom"/>
</dbReference>
<dbReference type="InterPro" id="IPR003781">
    <property type="entry name" value="CoA-bd"/>
</dbReference>
<name>A0A517M5Q7_9BACT</name>
<reference evidence="8 9" key="1">
    <citation type="submission" date="2019-02" db="EMBL/GenBank/DDBJ databases">
        <title>Deep-cultivation of Planctomycetes and their phenomic and genomic characterization uncovers novel biology.</title>
        <authorList>
            <person name="Wiegand S."/>
            <person name="Jogler M."/>
            <person name="Boedeker C."/>
            <person name="Pinto D."/>
            <person name="Vollmers J."/>
            <person name="Rivas-Marin E."/>
            <person name="Kohn T."/>
            <person name="Peeters S.H."/>
            <person name="Heuer A."/>
            <person name="Rast P."/>
            <person name="Oberbeckmann S."/>
            <person name="Bunk B."/>
            <person name="Jeske O."/>
            <person name="Meyerdierks A."/>
            <person name="Storesund J.E."/>
            <person name="Kallscheuer N."/>
            <person name="Luecker S."/>
            <person name="Lage O.M."/>
            <person name="Pohl T."/>
            <person name="Merkel B.J."/>
            <person name="Hornburger P."/>
            <person name="Mueller R.-W."/>
            <person name="Bruemmer F."/>
            <person name="Labrenz M."/>
            <person name="Spormann A.M."/>
            <person name="Op den Camp H."/>
            <person name="Overmann J."/>
            <person name="Amann R."/>
            <person name="Jetten M.S.M."/>
            <person name="Mascher T."/>
            <person name="Medema M.H."/>
            <person name="Devos D.P."/>
            <person name="Kaster A.-K."/>
            <person name="Ovreas L."/>
            <person name="Rohde M."/>
            <person name="Galperin M.Y."/>
            <person name="Jogler C."/>
        </authorList>
    </citation>
    <scope>NUCLEOTIDE SEQUENCE [LARGE SCALE GENOMIC DNA]</scope>
    <source>
        <strain evidence="8 9">EC9</strain>
    </source>
</reference>
<dbReference type="SUPFAM" id="SSF51735">
    <property type="entry name" value="NAD(P)-binding Rossmann-fold domains"/>
    <property type="match status" value="1"/>
</dbReference>
<gene>
    <name evidence="8" type="primary">sucD_3</name>
    <name evidence="8" type="ORF">EC9_44080</name>
</gene>
<dbReference type="InterPro" id="IPR043938">
    <property type="entry name" value="Ligase_CoA_dom"/>
</dbReference>
<dbReference type="Gene3D" id="3.40.50.261">
    <property type="entry name" value="Succinyl-CoA synthetase domains"/>
    <property type="match status" value="2"/>
</dbReference>
<dbReference type="InterPro" id="IPR013815">
    <property type="entry name" value="ATP_grasp_subdomain_1"/>
</dbReference>
<sequence>MTSKHLKKIFSPKSIAVIGASERPESVGRLSLKNLVDGGFRGRIYPVNRNYETILQLPSFASVAALPETVDLAIICTPAATVPDVVKRCGEAGIRGIIIQSAGFREVGAEGARLQDEIVAVAKTFPGTKIIGPNCVGIISPHRHLNASLASEMPPAGNVAFISQSGALCTPILEWAINQNVGFSQFVSIGNMADVTIAELIDYFAEDPWTESIVLYVESLTEARAFLSAARAFTQSKPIIAFKSGRFDASAAAAASHTGAMVGVDSAYEAAFARAGIVRANELDDLFDSAEFLARHPKPCGDRLAIVTNAGGPGVMATDALLQRNGKLAQFSDSTIAALDAQLPAAWSRCNPVDVIGDASEQRYASALQTVIRDRNVDAVLVLLAPQATTDPSGVADAVIAAAKSTTKPVLASWMGCTRVAEGIRRLTQGGVPVYATPEKCVRVFMQLVRYGRNREMLCETPLEVPLTFPVDEAERRRCVVDAVNERPGERTPLSEYESKLVLKNYGFRVAETEIARSQEEAVAIADRLGYPVVLKVYSPQIMHKTDVDGVELNLTSGDRVREAYQEIGRRVAQHRFGFEFGGVTVQPMVVASLSRELILGAKRDPVFGPVLLVGAGGITAELVQDYAMELPPLNERLARRMLESLQSWPLLKGYRGRRGVNVDLLVECLLRMSKLIVECPEIAEIDINPLLASDRDVIALDSRIILDGKMRRKSSSRFAHLAIRPYPEEFIRNIELRDGTPVVLRPIKPEDEPMWHRLIESCSAETIQQRFRYMFRTATHTMASRFCFIDYDRELAIVVEVIEDGVKQIAGVARFVADADHYEAEFAILVADRWQGRGLGSLMTDKCLTICKRWNIQSVVAETAASNHRMIQMFQRRGFEIDRSKSFDTVMVKKSLLDAD</sequence>
<dbReference type="Pfam" id="PF13549">
    <property type="entry name" value="ATP-grasp_5"/>
    <property type="match status" value="1"/>
</dbReference>
<keyword evidence="3 5" id="KW-0067">ATP-binding</keyword>
<dbReference type="SUPFAM" id="SSF52210">
    <property type="entry name" value="Succinyl-CoA synthetase domains"/>
    <property type="match status" value="2"/>
</dbReference>
<evidence type="ECO:0000259" key="7">
    <source>
        <dbReference type="PROSITE" id="PS51186"/>
    </source>
</evidence>
<keyword evidence="2 5" id="KW-0547">Nucleotide-binding</keyword>
<dbReference type="GO" id="GO:0005524">
    <property type="term" value="F:ATP binding"/>
    <property type="evidence" value="ECO:0007669"/>
    <property type="project" value="UniProtKB-UniRule"/>
</dbReference>
<dbReference type="InterPro" id="IPR036291">
    <property type="entry name" value="NAD(P)-bd_dom_sf"/>
</dbReference>
<dbReference type="InterPro" id="IPR016181">
    <property type="entry name" value="Acyl_CoA_acyltransferase"/>
</dbReference>
<dbReference type="PANTHER" id="PTHR43334">
    <property type="entry name" value="ACETATE--COA LIGASE [ADP-FORMING]"/>
    <property type="match status" value="1"/>
</dbReference>
<dbReference type="PROSITE" id="PS51186">
    <property type="entry name" value="GNAT"/>
    <property type="match status" value="1"/>
</dbReference>
<dbReference type="Gene3D" id="3.40.50.720">
    <property type="entry name" value="NAD(P)-binding Rossmann-like Domain"/>
    <property type="match status" value="1"/>
</dbReference>
<feature type="domain" description="N-acetyltransferase" evidence="7">
    <location>
        <begin position="743"/>
        <end position="898"/>
    </location>
</feature>
<keyword evidence="1 8" id="KW-0436">Ligase</keyword>
<dbReference type="GO" id="GO:0016747">
    <property type="term" value="F:acyltransferase activity, transferring groups other than amino-acyl groups"/>
    <property type="evidence" value="ECO:0007669"/>
    <property type="project" value="InterPro"/>
</dbReference>
<evidence type="ECO:0000256" key="3">
    <source>
        <dbReference type="ARBA" id="ARBA00022840"/>
    </source>
</evidence>
<feature type="domain" description="ATP-grasp" evidence="6">
    <location>
        <begin position="500"/>
        <end position="536"/>
    </location>
</feature>
<dbReference type="Pfam" id="PF00583">
    <property type="entry name" value="Acetyltransf_1"/>
    <property type="match status" value="1"/>
</dbReference>
<evidence type="ECO:0000313" key="9">
    <source>
        <dbReference type="Proteomes" id="UP000319557"/>
    </source>
</evidence>
<proteinExistence type="inferred from homology"/>
<organism evidence="8 9">
    <name type="scientific">Rosistilla ulvae</name>
    <dbReference type="NCBI Taxonomy" id="1930277"/>
    <lineage>
        <taxon>Bacteria</taxon>
        <taxon>Pseudomonadati</taxon>
        <taxon>Planctomycetota</taxon>
        <taxon>Planctomycetia</taxon>
        <taxon>Pirellulales</taxon>
        <taxon>Pirellulaceae</taxon>
        <taxon>Rosistilla</taxon>
    </lineage>
</organism>
<dbReference type="Pfam" id="PF13380">
    <property type="entry name" value="CoA_binding_2"/>
    <property type="match status" value="1"/>
</dbReference>
<dbReference type="PROSITE" id="PS50975">
    <property type="entry name" value="ATP_GRASP"/>
    <property type="match status" value="1"/>
</dbReference>
<dbReference type="GO" id="GO:0004775">
    <property type="term" value="F:succinate-CoA ligase (ADP-forming) activity"/>
    <property type="evidence" value="ECO:0007669"/>
    <property type="project" value="UniProtKB-EC"/>
</dbReference>
<dbReference type="SMART" id="SM00881">
    <property type="entry name" value="CoA_binding"/>
    <property type="match status" value="1"/>
</dbReference>
<protein>
    <submittedName>
        <fullName evidence="8">Succinyl-CoA ligase [ADP-forming] subunit alpha</fullName>
        <ecNumber evidence="8">6.2.1.5</ecNumber>
    </submittedName>
</protein>
<dbReference type="InterPro" id="IPR032875">
    <property type="entry name" value="Succ_CoA_lig_flav_dom"/>
</dbReference>
<evidence type="ECO:0000256" key="2">
    <source>
        <dbReference type="ARBA" id="ARBA00022741"/>
    </source>
</evidence>
<evidence type="ECO:0000259" key="6">
    <source>
        <dbReference type="PROSITE" id="PS50975"/>
    </source>
</evidence>
<dbReference type="OrthoDB" id="9807426at2"/>
<dbReference type="KEGG" id="ruv:EC9_44080"/>
<dbReference type="Gene3D" id="3.30.470.20">
    <property type="entry name" value="ATP-grasp fold, B domain"/>
    <property type="match status" value="1"/>
</dbReference>
<dbReference type="EC" id="6.2.1.5" evidence="8"/>
<dbReference type="GO" id="GO:0043758">
    <property type="term" value="F:acetate-CoA ligase (ADP-forming) activity"/>
    <property type="evidence" value="ECO:0007669"/>
    <property type="project" value="InterPro"/>
</dbReference>
<dbReference type="FunFam" id="3.30.1490.20:FF:000020">
    <property type="entry name" value="Protein lysine acetyltransferase"/>
    <property type="match status" value="1"/>
</dbReference>
<keyword evidence="9" id="KW-1185">Reference proteome</keyword>
<dbReference type="Pfam" id="PF13607">
    <property type="entry name" value="Succ_CoA_lig"/>
    <property type="match status" value="1"/>
</dbReference>
<dbReference type="Gene3D" id="3.40.630.30">
    <property type="match status" value="1"/>
</dbReference>
<dbReference type="Pfam" id="PF19045">
    <property type="entry name" value="Ligase_CoA_2"/>
    <property type="match status" value="1"/>
</dbReference>
<dbReference type="GO" id="GO:0046872">
    <property type="term" value="F:metal ion binding"/>
    <property type="evidence" value="ECO:0007669"/>
    <property type="project" value="InterPro"/>
</dbReference>
<evidence type="ECO:0000256" key="5">
    <source>
        <dbReference type="PROSITE-ProRule" id="PRU00409"/>
    </source>
</evidence>
<dbReference type="Proteomes" id="UP000319557">
    <property type="component" value="Chromosome"/>
</dbReference>
<dbReference type="CDD" id="cd04301">
    <property type="entry name" value="NAT_SF"/>
    <property type="match status" value="1"/>
</dbReference>
<dbReference type="SUPFAM" id="SSF56059">
    <property type="entry name" value="Glutathione synthetase ATP-binding domain-like"/>
    <property type="match status" value="1"/>
</dbReference>
<dbReference type="Gene3D" id="3.30.1490.20">
    <property type="entry name" value="ATP-grasp fold, A domain"/>
    <property type="match status" value="1"/>
</dbReference>
<dbReference type="AlphaFoldDB" id="A0A517M5Q7"/>
<evidence type="ECO:0000313" key="8">
    <source>
        <dbReference type="EMBL" id="QDS90201.1"/>
    </source>
</evidence>
<dbReference type="EMBL" id="CP036261">
    <property type="protein sequence ID" value="QDS90201.1"/>
    <property type="molecule type" value="Genomic_DNA"/>
</dbReference>
<dbReference type="InterPro" id="IPR016102">
    <property type="entry name" value="Succinyl-CoA_synth-like"/>
</dbReference>
<dbReference type="InterPro" id="IPR051538">
    <property type="entry name" value="Acyl-CoA_Synth/Transferase"/>
</dbReference>
<comment type="similarity">
    <text evidence="4">In the N-terminal section; belongs to the acetate CoA ligase alpha subunit family.</text>
</comment>
<accession>A0A517M5Q7</accession>
<evidence type="ECO:0000256" key="1">
    <source>
        <dbReference type="ARBA" id="ARBA00022598"/>
    </source>
</evidence>